<gene>
    <name evidence="1" type="ORF">METZ01_LOCUS91400</name>
</gene>
<proteinExistence type="predicted"/>
<evidence type="ECO:0008006" key="2">
    <source>
        <dbReference type="Google" id="ProtNLM"/>
    </source>
</evidence>
<accession>A0A381VDW0</accession>
<name>A0A381VDW0_9ZZZZ</name>
<dbReference type="EMBL" id="UINC01008569">
    <property type="protein sequence ID" value="SVA38546.1"/>
    <property type="molecule type" value="Genomic_DNA"/>
</dbReference>
<sequence>MIEKFESHPEQYEKHHEGAMQFSQIKLQGYQVWGEEVKIILEAFLKHLKEYKNTCLNGSWQLPEKYTFEEVRMKRYLPDGVDEFGDHVDVLNYETARRFLAFFIYLDNNEDGQTLFRIKGHNWSSSCTQGNLLMFPPLWPWVHAGGKPTKVSKYIVGSYLHYV</sequence>
<dbReference type="Gene3D" id="2.60.120.620">
    <property type="entry name" value="q2cbj1_9rhob like domain"/>
    <property type="match status" value="1"/>
</dbReference>
<reference evidence="1" key="1">
    <citation type="submission" date="2018-05" db="EMBL/GenBank/DDBJ databases">
        <authorList>
            <person name="Lanie J.A."/>
            <person name="Ng W.-L."/>
            <person name="Kazmierczak K.M."/>
            <person name="Andrzejewski T.M."/>
            <person name="Davidsen T.M."/>
            <person name="Wayne K.J."/>
            <person name="Tettelin H."/>
            <person name="Glass J.I."/>
            <person name="Rusch D."/>
            <person name="Podicherti R."/>
            <person name="Tsui H.-C.T."/>
            <person name="Winkler M.E."/>
        </authorList>
    </citation>
    <scope>NUCLEOTIDE SEQUENCE</scope>
</reference>
<dbReference type="AlphaFoldDB" id="A0A381VDW0"/>
<protein>
    <recommendedName>
        <fullName evidence="2">Prolyl 4-hydroxylase alpha subunit Fe(2+) 2OG dioxygenase domain-containing protein</fullName>
    </recommendedName>
</protein>
<evidence type="ECO:0000313" key="1">
    <source>
        <dbReference type="EMBL" id="SVA38546.1"/>
    </source>
</evidence>
<organism evidence="1">
    <name type="scientific">marine metagenome</name>
    <dbReference type="NCBI Taxonomy" id="408172"/>
    <lineage>
        <taxon>unclassified sequences</taxon>
        <taxon>metagenomes</taxon>
        <taxon>ecological metagenomes</taxon>
    </lineage>
</organism>